<organism evidence="3 4">
    <name type="scientific">Wenjunlia tyrosinilytica</name>
    <dbReference type="NCBI Taxonomy" id="1544741"/>
    <lineage>
        <taxon>Bacteria</taxon>
        <taxon>Bacillati</taxon>
        <taxon>Actinomycetota</taxon>
        <taxon>Actinomycetes</taxon>
        <taxon>Kitasatosporales</taxon>
        <taxon>Streptomycetaceae</taxon>
        <taxon>Wenjunlia</taxon>
    </lineage>
</organism>
<reference evidence="3" key="2">
    <citation type="submission" date="2020-09" db="EMBL/GenBank/DDBJ databases">
        <authorList>
            <person name="Sun Q."/>
            <person name="Zhou Y."/>
        </authorList>
    </citation>
    <scope>NUCLEOTIDE SEQUENCE</scope>
    <source>
        <strain evidence="3">CGMCC 4.7201</strain>
    </source>
</reference>
<evidence type="ECO:0000256" key="1">
    <source>
        <dbReference type="ARBA" id="ARBA00022729"/>
    </source>
</evidence>
<accession>A0A917ZS72</accession>
<gene>
    <name evidence="3" type="ORF">GCM10012280_30160</name>
</gene>
<dbReference type="PANTHER" id="PTHR15462">
    <property type="entry name" value="SERINE PROTEASE"/>
    <property type="match status" value="1"/>
</dbReference>
<proteinExistence type="predicted"/>
<protein>
    <submittedName>
        <fullName evidence="3">Peptidase</fullName>
    </submittedName>
</protein>
<dbReference type="InterPro" id="IPR009003">
    <property type="entry name" value="Peptidase_S1_PA"/>
</dbReference>
<dbReference type="Pfam" id="PF13365">
    <property type="entry name" value="Trypsin_2"/>
    <property type="match status" value="1"/>
</dbReference>
<dbReference type="InterPro" id="IPR050966">
    <property type="entry name" value="Glutamyl_endopeptidase"/>
</dbReference>
<feature type="region of interest" description="Disordered" evidence="2">
    <location>
        <begin position="93"/>
        <end position="114"/>
    </location>
</feature>
<evidence type="ECO:0000313" key="4">
    <source>
        <dbReference type="Proteomes" id="UP000641932"/>
    </source>
</evidence>
<dbReference type="InterPro" id="IPR043504">
    <property type="entry name" value="Peptidase_S1_PA_chymotrypsin"/>
</dbReference>
<dbReference type="AlphaFoldDB" id="A0A917ZS72"/>
<sequence length="336" mass="34906">MRQVHQSDGPLTGGAPRFTGMGTILSATRAVLLATTVGSALLSAAIPTGAQPAEPAAGVVRHSAEESESAQRRAHAYWTPERMRAARPVEEYTAAGRAAAPPPHADGKPWPGGKQAVRTTGQLFLVVSGGRPASCTAAVVESGSEDVVATAAHCVHLAESGGWSERMVFVPGYEGGRAPYGEFPARRAAVSAAWMEDEDPDEDYAFVRLAASDRGHVADVVGARPASFTPSPHRETVVLGYPADPPFDGESVQYCSGAALASPYVNNPRQHYVKPCYFTPGASGGPWYTGFDAATGKGVQTGVTSAKPVGPGGDAYVFGAMFDAMAERLLHAADSP</sequence>
<dbReference type="Proteomes" id="UP000641932">
    <property type="component" value="Unassembled WGS sequence"/>
</dbReference>
<dbReference type="SUPFAM" id="SSF50494">
    <property type="entry name" value="Trypsin-like serine proteases"/>
    <property type="match status" value="1"/>
</dbReference>
<keyword evidence="4" id="KW-1185">Reference proteome</keyword>
<keyword evidence="1" id="KW-0732">Signal</keyword>
<comment type="caution">
    <text evidence="3">The sequence shown here is derived from an EMBL/GenBank/DDBJ whole genome shotgun (WGS) entry which is preliminary data.</text>
</comment>
<dbReference type="EMBL" id="BMMS01000012">
    <property type="protein sequence ID" value="GGO88715.1"/>
    <property type="molecule type" value="Genomic_DNA"/>
</dbReference>
<reference evidence="3" key="1">
    <citation type="journal article" date="2014" name="Int. J. Syst. Evol. Microbiol.">
        <title>Complete genome sequence of Corynebacterium casei LMG S-19264T (=DSM 44701T), isolated from a smear-ripened cheese.</title>
        <authorList>
            <consortium name="US DOE Joint Genome Institute (JGI-PGF)"/>
            <person name="Walter F."/>
            <person name="Albersmeier A."/>
            <person name="Kalinowski J."/>
            <person name="Ruckert C."/>
        </authorList>
    </citation>
    <scope>NUCLEOTIDE SEQUENCE</scope>
    <source>
        <strain evidence="3">CGMCC 4.7201</strain>
    </source>
</reference>
<name>A0A917ZS72_9ACTN</name>
<dbReference type="Gene3D" id="2.40.10.10">
    <property type="entry name" value="Trypsin-like serine proteases"/>
    <property type="match status" value="2"/>
</dbReference>
<evidence type="ECO:0000313" key="3">
    <source>
        <dbReference type="EMBL" id="GGO88715.1"/>
    </source>
</evidence>
<evidence type="ECO:0000256" key="2">
    <source>
        <dbReference type="SAM" id="MobiDB-lite"/>
    </source>
</evidence>